<feature type="domain" description="Retrotransposon gag" evidence="2">
    <location>
        <begin position="122"/>
        <end position="218"/>
    </location>
</feature>
<feature type="region of interest" description="Disordered" evidence="1">
    <location>
        <begin position="358"/>
        <end position="394"/>
    </location>
</feature>
<evidence type="ECO:0000313" key="4">
    <source>
        <dbReference type="Proteomes" id="UP001140206"/>
    </source>
</evidence>
<feature type="compositionally biased region" description="Gly residues" evidence="1">
    <location>
        <begin position="363"/>
        <end position="378"/>
    </location>
</feature>
<keyword evidence="4" id="KW-1185">Reference proteome</keyword>
<keyword evidence="3" id="KW-0347">Helicase</keyword>
<dbReference type="GO" id="GO:0004386">
    <property type="term" value="F:helicase activity"/>
    <property type="evidence" value="ECO:0007669"/>
    <property type="project" value="UniProtKB-KW"/>
</dbReference>
<keyword evidence="3" id="KW-0547">Nucleotide-binding</keyword>
<feature type="region of interest" description="Disordered" evidence="1">
    <location>
        <begin position="1"/>
        <end position="41"/>
    </location>
</feature>
<dbReference type="InterPro" id="IPR005162">
    <property type="entry name" value="Retrotrans_gag_dom"/>
</dbReference>
<comment type="caution">
    <text evidence="3">The sequence shown here is derived from an EMBL/GenBank/DDBJ whole genome shotgun (WGS) entry which is preliminary data.</text>
</comment>
<dbReference type="EMBL" id="JAMFTS010000001">
    <property type="protein sequence ID" value="KAJ4817103.1"/>
    <property type="molecule type" value="Genomic_DNA"/>
</dbReference>
<name>A0AAV8HP62_9POAL</name>
<evidence type="ECO:0000256" key="1">
    <source>
        <dbReference type="SAM" id="MobiDB-lite"/>
    </source>
</evidence>
<feature type="compositionally biased region" description="Basic residues" evidence="1">
    <location>
        <begin position="1"/>
        <end position="18"/>
    </location>
</feature>
<keyword evidence="3" id="KW-0067">ATP-binding</keyword>
<dbReference type="PANTHER" id="PTHR33223">
    <property type="entry name" value="CCHC-TYPE DOMAIN-CONTAINING PROTEIN"/>
    <property type="match status" value="1"/>
</dbReference>
<gene>
    <name evidence="3" type="ORF">LUZ62_029669</name>
</gene>
<protein>
    <submittedName>
        <fullName evidence="3">ATP-dependent RNA helicase glh-1</fullName>
    </submittedName>
</protein>
<dbReference type="Proteomes" id="UP001140206">
    <property type="component" value="Chromosome 1"/>
</dbReference>
<feature type="region of interest" description="Disordered" evidence="1">
    <location>
        <begin position="253"/>
        <end position="276"/>
    </location>
</feature>
<evidence type="ECO:0000313" key="3">
    <source>
        <dbReference type="EMBL" id="KAJ4817103.1"/>
    </source>
</evidence>
<evidence type="ECO:0000259" key="2">
    <source>
        <dbReference type="Pfam" id="PF03732"/>
    </source>
</evidence>
<dbReference type="Pfam" id="PF03732">
    <property type="entry name" value="Retrotrans_gag"/>
    <property type="match status" value="1"/>
</dbReference>
<dbReference type="PANTHER" id="PTHR33223:SF6">
    <property type="entry name" value="CCHC-TYPE DOMAIN-CONTAINING PROTEIN"/>
    <property type="match status" value="1"/>
</dbReference>
<sequence length="429" mass="48106">MERPAQRGRGRGQPRTRRGNQGQDAPVQQEQVVPPVNPAPPGIDPAVLAQQFWANFVQLAGQRAGQAQPAPDPFTVAYHEFNRHQTPKFDGNGGYEAAEEWLLAVQDTFRLARSPVEHWAELAATRLEKDARHWWASQQPQLQGEGGNIAWEVFKDVFRARFMGETQQVELRRRFETLTQTGMSARQYGETFIRLSRYVSDLVADPQRRRERFIRGFNPGLASMVDTYQGTSIEYLMDKAEFQEGLMVARERTRQENQKPASSNARRSFPQARGTVVPGRQPTIMIFQRPVVNMGPQVSRYYCKTCQRSYSTPCIYHGGRCSVCGSPSHWATSCPKNLNRFGGSTSEGSGPTMIEGSITKGQNGVGRGRGGGRTGPQRGGRFANTGRGSQTERDMARVHATVGEEFLECEAIAVEEILEEVEHIMWMQI</sequence>
<feature type="compositionally biased region" description="Low complexity" evidence="1">
    <location>
        <begin position="19"/>
        <end position="34"/>
    </location>
</feature>
<dbReference type="AlphaFoldDB" id="A0AAV8HP62"/>
<keyword evidence="3" id="KW-0378">Hydrolase</keyword>
<accession>A0AAV8HP62</accession>
<proteinExistence type="predicted"/>
<organism evidence="3 4">
    <name type="scientific">Rhynchospora pubera</name>
    <dbReference type="NCBI Taxonomy" id="906938"/>
    <lineage>
        <taxon>Eukaryota</taxon>
        <taxon>Viridiplantae</taxon>
        <taxon>Streptophyta</taxon>
        <taxon>Embryophyta</taxon>
        <taxon>Tracheophyta</taxon>
        <taxon>Spermatophyta</taxon>
        <taxon>Magnoliopsida</taxon>
        <taxon>Liliopsida</taxon>
        <taxon>Poales</taxon>
        <taxon>Cyperaceae</taxon>
        <taxon>Cyperoideae</taxon>
        <taxon>Rhynchosporeae</taxon>
        <taxon>Rhynchospora</taxon>
    </lineage>
</organism>
<reference evidence="3" key="1">
    <citation type="submission" date="2022-08" db="EMBL/GenBank/DDBJ databases">
        <authorList>
            <person name="Marques A."/>
        </authorList>
    </citation>
    <scope>NUCLEOTIDE SEQUENCE</scope>
    <source>
        <strain evidence="3">RhyPub2mFocal</strain>
        <tissue evidence="3">Leaves</tissue>
    </source>
</reference>